<keyword evidence="7" id="KW-0315">Glutamine amidotransferase</keyword>
<dbReference type="GO" id="GO:0006529">
    <property type="term" value="P:asparagine biosynthetic process"/>
    <property type="evidence" value="ECO:0007669"/>
    <property type="project" value="UniProtKB-KW"/>
</dbReference>
<dbReference type="Gene3D" id="3.40.50.620">
    <property type="entry name" value="HUPs"/>
    <property type="match status" value="1"/>
</dbReference>
<dbReference type="CDD" id="cd00712">
    <property type="entry name" value="AsnB"/>
    <property type="match status" value="1"/>
</dbReference>
<feature type="domain" description="Glutamine amidotransferase type-2" evidence="10">
    <location>
        <begin position="2"/>
        <end position="212"/>
    </location>
</feature>
<dbReference type="InterPro" id="IPR017932">
    <property type="entry name" value="GATase_2_dom"/>
</dbReference>
<evidence type="ECO:0000259" key="10">
    <source>
        <dbReference type="PROSITE" id="PS51278"/>
    </source>
</evidence>
<dbReference type="PROSITE" id="PS51278">
    <property type="entry name" value="GATASE_TYPE_2"/>
    <property type="match status" value="1"/>
</dbReference>
<evidence type="ECO:0000256" key="4">
    <source>
        <dbReference type="ARBA" id="ARBA00022741"/>
    </source>
</evidence>
<dbReference type="GO" id="GO:0005829">
    <property type="term" value="C:cytosol"/>
    <property type="evidence" value="ECO:0007669"/>
    <property type="project" value="TreeGrafter"/>
</dbReference>
<evidence type="ECO:0000256" key="9">
    <source>
        <dbReference type="ARBA" id="ARBA00048741"/>
    </source>
</evidence>
<dbReference type="InterPro" id="IPR050795">
    <property type="entry name" value="Asn_Synthetase"/>
</dbReference>
<evidence type="ECO:0000256" key="2">
    <source>
        <dbReference type="ARBA" id="ARBA00022598"/>
    </source>
</evidence>
<dbReference type="PANTHER" id="PTHR11772:SF2">
    <property type="entry name" value="ASPARAGINE SYNTHETASE [GLUTAMINE-HYDROLYZING]"/>
    <property type="match status" value="1"/>
</dbReference>
<evidence type="ECO:0000256" key="3">
    <source>
        <dbReference type="ARBA" id="ARBA00022605"/>
    </source>
</evidence>
<name>A0A6C0H7S3_9ZZZZ</name>
<dbReference type="GO" id="GO:0005524">
    <property type="term" value="F:ATP binding"/>
    <property type="evidence" value="ECO:0007669"/>
    <property type="project" value="UniProtKB-KW"/>
</dbReference>
<dbReference type="EC" id="6.3.5.4" evidence="1"/>
<dbReference type="InterPro" id="IPR033738">
    <property type="entry name" value="AsnB_N"/>
</dbReference>
<sequence length="594" mass="68630">MCGIFALIETKPRFSDDMYTELINSTGQLLEHRGPDACGHKLIVDTNSYTNILLLHTRLHINGDNTPQPLFDEERSLYLIINGEIFNWKQLEEELDYKCHMSDCEILLPLYKRYQNNIPQMLNKLNGQFSFVLLDLKAKKILVARDRIGVTPLYIGFSSQSARVAIASELKCLTQIVSTTGMTSAETSVVENCLVDNIKTFYPRQYIYTTFDSFKESTPVNTYTNYFEQEYLVPENATKHTTTNKIVTEYRDKVLTEIKTKLTDSVRLQLQDLISNGIDFGVLLSGGLDSSLITSLVVKLAQELGHNVPIKTFSIGINKDVPDLTAARKVSESLNTDHHEYYFEVADALATIPEVVWAVESYDCTTVRASTAMYLLTKQIKQSYPRLRVVFSGEMSDELLCYLYGANAPNEMEFQKETVNLVSSVHLFDCLRANKCCMAHSLEVRVPFTDPHYVDCILKLDPQLKMFGKQTGQMEKQVLRDAFQGYLPDDILYRKKEQFIDGVSGFTDKENLIDSIKKHVDKMYTQQQYEEHRHLYTYNRPDTKEKLWYRQLFCERFNDDSYKNTSEFTVREWKPKWCVDQDPSGRMQTFWVKN</sequence>
<dbReference type="InterPro" id="IPR029055">
    <property type="entry name" value="Ntn_hydrolases_N"/>
</dbReference>
<dbReference type="InterPro" id="IPR006426">
    <property type="entry name" value="Asn_synth_AEB"/>
</dbReference>
<evidence type="ECO:0000256" key="7">
    <source>
        <dbReference type="ARBA" id="ARBA00022962"/>
    </source>
</evidence>
<dbReference type="PANTHER" id="PTHR11772">
    <property type="entry name" value="ASPARAGINE SYNTHETASE"/>
    <property type="match status" value="1"/>
</dbReference>
<evidence type="ECO:0000256" key="8">
    <source>
        <dbReference type="ARBA" id="ARBA00029440"/>
    </source>
</evidence>
<reference evidence="11" key="1">
    <citation type="journal article" date="2020" name="Nature">
        <title>Giant virus diversity and host interactions through global metagenomics.</title>
        <authorList>
            <person name="Schulz F."/>
            <person name="Roux S."/>
            <person name="Paez-Espino D."/>
            <person name="Jungbluth S."/>
            <person name="Walsh D.A."/>
            <person name="Denef V.J."/>
            <person name="McMahon K.D."/>
            <person name="Konstantinidis K.T."/>
            <person name="Eloe-Fadrosh E.A."/>
            <person name="Kyrpides N.C."/>
            <person name="Woyke T."/>
        </authorList>
    </citation>
    <scope>NUCLEOTIDE SEQUENCE</scope>
    <source>
        <strain evidence="11">GVMAG-M-3300023179-73</strain>
    </source>
</reference>
<protein>
    <recommendedName>
        <fullName evidence="1">asparagine synthase (glutamine-hydrolyzing)</fullName>
        <ecNumber evidence="1">6.3.5.4</ecNumber>
    </recommendedName>
</protein>
<dbReference type="Gene3D" id="3.60.20.10">
    <property type="entry name" value="Glutamine Phosphoribosylpyrophosphate, subunit 1, domain 1"/>
    <property type="match status" value="1"/>
</dbReference>
<dbReference type="SUPFAM" id="SSF56235">
    <property type="entry name" value="N-terminal nucleophile aminohydrolases (Ntn hydrolases)"/>
    <property type="match status" value="1"/>
</dbReference>
<comment type="pathway">
    <text evidence="8">Amino-acid biosynthesis.</text>
</comment>
<dbReference type="GO" id="GO:0004066">
    <property type="term" value="F:asparagine synthase (glutamine-hydrolyzing) activity"/>
    <property type="evidence" value="ECO:0007669"/>
    <property type="project" value="UniProtKB-EC"/>
</dbReference>
<comment type="catalytic activity">
    <reaction evidence="9">
        <text>L-aspartate + L-glutamine + ATP + H2O = L-asparagine + L-glutamate + AMP + diphosphate + H(+)</text>
        <dbReference type="Rhea" id="RHEA:12228"/>
        <dbReference type="ChEBI" id="CHEBI:15377"/>
        <dbReference type="ChEBI" id="CHEBI:15378"/>
        <dbReference type="ChEBI" id="CHEBI:29985"/>
        <dbReference type="ChEBI" id="CHEBI:29991"/>
        <dbReference type="ChEBI" id="CHEBI:30616"/>
        <dbReference type="ChEBI" id="CHEBI:33019"/>
        <dbReference type="ChEBI" id="CHEBI:58048"/>
        <dbReference type="ChEBI" id="CHEBI:58359"/>
        <dbReference type="ChEBI" id="CHEBI:456215"/>
        <dbReference type="EC" id="6.3.5.4"/>
    </reaction>
</comment>
<dbReference type="InterPro" id="IPR001962">
    <property type="entry name" value="Asn_synthase"/>
</dbReference>
<dbReference type="PIRSF" id="PIRSF001589">
    <property type="entry name" value="Asn_synthetase_glu-h"/>
    <property type="match status" value="1"/>
</dbReference>
<keyword evidence="3" id="KW-0028">Amino-acid biosynthesis</keyword>
<keyword evidence="5" id="KW-0067">ATP-binding</keyword>
<proteinExistence type="predicted"/>
<dbReference type="Pfam" id="PF13537">
    <property type="entry name" value="GATase_7"/>
    <property type="match status" value="1"/>
</dbReference>
<accession>A0A6C0H7S3</accession>
<evidence type="ECO:0000256" key="5">
    <source>
        <dbReference type="ARBA" id="ARBA00022840"/>
    </source>
</evidence>
<dbReference type="CDD" id="cd01991">
    <property type="entry name" value="Asn_synthase_B_C"/>
    <property type="match status" value="1"/>
</dbReference>
<dbReference type="AlphaFoldDB" id="A0A6C0H7S3"/>
<evidence type="ECO:0000256" key="6">
    <source>
        <dbReference type="ARBA" id="ARBA00022888"/>
    </source>
</evidence>
<keyword evidence="4" id="KW-0547">Nucleotide-binding</keyword>
<evidence type="ECO:0000313" key="11">
    <source>
        <dbReference type="EMBL" id="QHT76266.1"/>
    </source>
</evidence>
<dbReference type="SUPFAM" id="SSF52402">
    <property type="entry name" value="Adenine nucleotide alpha hydrolases-like"/>
    <property type="match status" value="1"/>
</dbReference>
<evidence type="ECO:0000256" key="1">
    <source>
        <dbReference type="ARBA" id="ARBA00012737"/>
    </source>
</evidence>
<dbReference type="Pfam" id="PF00733">
    <property type="entry name" value="Asn_synthase"/>
    <property type="match status" value="2"/>
</dbReference>
<keyword evidence="6" id="KW-0061">Asparagine biosynthesis</keyword>
<organism evidence="11">
    <name type="scientific">viral metagenome</name>
    <dbReference type="NCBI Taxonomy" id="1070528"/>
    <lineage>
        <taxon>unclassified sequences</taxon>
        <taxon>metagenomes</taxon>
        <taxon>organismal metagenomes</taxon>
    </lineage>
</organism>
<dbReference type="EMBL" id="MN739892">
    <property type="protein sequence ID" value="QHT76266.1"/>
    <property type="molecule type" value="Genomic_DNA"/>
</dbReference>
<dbReference type="InterPro" id="IPR014729">
    <property type="entry name" value="Rossmann-like_a/b/a_fold"/>
</dbReference>
<keyword evidence="2" id="KW-0436">Ligase</keyword>